<reference evidence="1 2" key="1">
    <citation type="submission" date="2019-11" db="EMBL/GenBank/DDBJ databases">
        <title>Whole-genome sequence of a Rhodoblastus acidophilus DSM 142.</title>
        <authorList>
            <person name="Kyndt J.A."/>
            <person name="Meyer T.E."/>
        </authorList>
    </citation>
    <scope>NUCLEOTIDE SEQUENCE [LARGE SCALE GENOMIC DNA]</scope>
    <source>
        <strain evidence="1 2">DSM 142</strain>
    </source>
</reference>
<dbReference type="EMBL" id="WNKS01000024">
    <property type="protein sequence ID" value="MTV32943.1"/>
    <property type="molecule type" value="Genomic_DNA"/>
</dbReference>
<name>A0A6N8DUT5_RHOAC</name>
<accession>A0A6N8DUT5</accession>
<dbReference type="AlphaFoldDB" id="A0A6N8DUT5"/>
<organism evidence="1 2">
    <name type="scientific">Rhodoblastus acidophilus</name>
    <name type="common">Rhodopseudomonas acidophila</name>
    <dbReference type="NCBI Taxonomy" id="1074"/>
    <lineage>
        <taxon>Bacteria</taxon>
        <taxon>Pseudomonadati</taxon>
        <taxon>Pseudomonadota</taxon>
        <taxon>Alphaproteobacteria</taxon>
        <taxon>Hyphomicrobiales</taxon>
        <taxon>Rhodoblastaceae</taxon>
        <taxon>Rhodoblastus</taxon>
    </lineage>
</organism>
<sequence>MPVRVKKMRQNKNLELFHVSMKRGKALERPRPKKENKGPISDRYVAWAPFKQYGLGAHAVQWQAAAALPKWMR</sequence>
<dbReference type="Proteomes" id="UP000439113">
    <property type="component" value="Unassembled WGS sequence"/>
</dbReference>
<dbReference type="RefSeq" id="WP_155447623.1">
    <property type="nucleotide sequence ID" value="NZ_JAOQNR010000023.1"/>
</dbReference>
<gene>
    <name evidence="1" type="ORF">GJ654_18340</name>
</gene>
<comment type="caution">
    <text evidence="1">The sequence shown here is derived from an EMBL/GenBank/DDBJ whole genome shotgun (WGS) entry which is preliminary data.</text>
</comment>
<protein>
    <submittedName>
        <fullName evidence="1">Uncharacterized protein</fullName>
    </submittedName>
</protein>
<evidence type="ECO:0000313" key="2">
    <source>
        <dbReference type="Proteomes" id="UP000439113"/>
    </source>
</evidence>
<proteinExistence type="predicted"/>
<evidence type="ECO:0000313" key="1">
    <source>
        <dbReference type="EMBL" id="MTV32943.1"/>
    </source>
</evidence>